<dbReference type="AlphaFoldDB" id="A0A1E7ES03"/>
<dbReference type="CDD" id="cd12347">
    <property type="entry name" value="RRM_PPIE"/>
    <property type="match status" value="1"/>
</dbReference>
<reference evidence="5 6" key="1">
    <citation type="submission" date="2016-09" db="EMBL/GenBank/DDBJ databases">
        <title>Extensive genetic diversity and differential bi-allelic expression allows diatom success in the polar Southern Ocean.</title>
        <authorList>
            <consortium name="DOE Joint Genome Institute"/>
            <person name="Mock T."/>
            <person name="Otillar R.P."/>
            <person name="Strauss J."/>
            <person name="Dupont C."/>
            <person name="Frickenhaus S."/>
            <person name="Maumus F."/>
            <person name="Mcmullan M."/>
            <person name="Sanges R."/>
            <person name="Schmutz J."/>
            <person name="Toseland A."/>
            <person name="Valas R."/>
            <person name="Veluchamy A."/>
            <person name="Ward B.J."/>
            <person name="Allen A."/>
            <person name="Barry K."/>
            <person name="Falciatore A."/>
            <person name="Ferrante M."/>
            <person name="Fortunato A.E."/>
            <person name="Gloeckner G."/>
            <person name="Gruber A."/>
            <person name="Hipkin R."/>
            <person name="Janech M."/>
            <person name="Kroth P."/>
            <person name="Leese F."/>
            <person name="Lindquist E."/>
            <person name="Lyon B.R."/>
            <person name="Martin J."/>
            <person name="Mayer C."/>
            <person name="Parker M."/>
            <person name="Quesneville H."/>
            <person name="Raymond J."/>
            <person name="Uhlig C."/>
            <person name="Valentin K.U."/>
            <person name="Worden A.Z."/>
            <person name="Armbrust E.V."/>
            <person name="Bowler C."/>
            <person name="Green B."/>
            <person name="Moulton V."/>
            <person name="Van Oosterhout C."/>
            <person name="Grigoriev I."/>
        </authorList>
    </citation>
    <scope>NUCLEOTIDE SEQUENCE [LARGE SCALE GENOMIC DNA]</scope>
    <source>
        <strain evidence="5 6">CCMP1102</strain>
    </source>
</reference>
<dbReference type="Gene3D" id="3.30.70.330">
    <property type="match status" value="1"/>
</dbReference>
<feature type="domain" description="RRM" evidence="4">
    <location>
        <begin position="19"/>
        <end position="97"/>
    </location>
</feature>
<organism evidence="5 6">
    <name type="scientific">Fragilariopsis cylindrus CCMP1102</name>
    <dbReference type="NCBI Taxonomy" id="635003"/>
    <lineage>
        <taxon>Eukaryota</taxon>
        <taxon>Sar</taxon>
        <taxon>Stramenopiles</taxon>
        <taxon>Ochrophyta</taxon>
        <taxon>Bacillariophyta</taxon>
        <taxon>Bacillariophyceae</taxon>
        <taxon>Bacillariophycidae</taxon>
        <taxon>Bacillariales</taxon>
        <taxon>Bacillariaceae</taxon>
        <taxon>Fragilariopsis</taxon>
    </lineage>
</organism>
<dbReference type="InterPro" id="IPR000504">
    <property type="entry name" value="RRM_dom"/>
</dbReference>
<keyword evidence="6" id="KW-1185">Reference proteome</keyword>
<dbReference type="InterPro" id="IPR034168">
    <property type="entry name" value="PPIE_RRM"/>
</dbReference>
<evidence type="ECO:0000313" key="5">
    <source>
        <dbReference type="EMBL" id="OEU08788.1"/>
    </source>
</evidence>
<feature type="region of interest" description="Disordered" evidence="3">
    <location>
        <begin position="125"/>
        <end position="146"/>
    </location>
</feature>
<dbReference type="EMBL" id="KV784378">
    <property type="protein sequence ID" value="OEU08788.1"/>
    <property type="molecule type" value="Genomic_DNA"/>
</dbReference>
<name>A0A1E7ES03_9STRA</name>
<dbReference type="OrthoDB" id="193499at2759"/>
<evidence type="ECO:0000256" key="3">
    <source>
        <dbReference type="SAM" id="MobiDB-lite"/>
    </source>
</evidence>
<accession>A0A1E7ES03</accession>
<dbReference type="InParanoid" id="A0A1E7ES03"/>
<dbReference type="SUPFAM" id="SSF54928">
    <property type="entry name" value="RNA-binding domain, RBD"/>
    <property type="match status" value="1"/>
</dbReference>
<dbReference type="InterPro" id="IPR035979">
    <property type="entry name" value="RBD_domain_sf"/>
</dbReference>
<dbReference type="PANTHER" id="PTHR48037:SF1">
    <property type="entry name" value="RRM DOMAIN-CONTAINING PROTEIN"/>
    <property type="match status" value="1"/>
</dbReference>
<dbReference type="SMART" id="SM00360">
    <property type="entry name" value="RRM"/>
    <property type="match status" value="1"/>
</dbReference>
<dbReference type="Pfam" id="PF00076">
    <property type="entry name" value="RRM_1"/>
    <property type="match status" value="1"/>
</dbReference>
<dbReference type="Proteomes" id="UP000095751">
    <property type="component" value="Unassembled WGS sequence"/>
</dbReference>
<dbReference type="InterPro" id="IPR012677">
    <property type="entry name" value="Nucleotide-bd_a/b_plait_sf"/>
</dbReference>
<dbReference type="KEGG" id="fcy:FRACYDRAFT_271581"/>
<evidence type="ECO:0000256" key="2">
    <source>
        <dbReference type="PROSITE-ProRule" id="PRU00176"/>
    </source>
</evidence>
<dbReference type="PANTHER" id="PTHR48037">
    <property type="entry name" value="ATPASE E1"/>
    <property type="match status" value="1"/>
</dbReference>
<keyword evidence="1 2" id="KW-0694">RNA-binding</keyword>
<proteinExistence type="predicted"/>
<evidence type="ECO:0000256" key="1">
    <source>
        <dbReference type="ARBA" id="ARBA00022884"/>
    </source>
</evidence>
<evidence type="ECO:0000259" key="4">
    <source>
        <dbReference type="PROSITE" id="PS50102"/>
    </source>
</evidence>
<dbReference type="PROSITE" id="PS50102">
    <property type="entry name" value="RRM"/>
    <property type="match status" value="1"/>
</dbReference>
<sequence>MTSVATTTSDQSIIVASKRAVYVGGIGDDVSPQVLRSAMIPFGNIKSLDIPMDYKVGKTRGFAFVEFEDHEDASECIFNMDGSDLKGRTIKVSLAQQNQLSKLSSQNAKGQAIWSSDDWFQQHVVGDEDTKQKVDEAQQDKKTLKD</sequence>
<dbReference type="FunCoup" id="A0A1E7ES03">
    <property type="interactions" value="138"/>
</dbReference>
<gene>
    <name evidence="5" type="ORF">FRACYDRAFT_271581</name>
</gene>
<dbReference type="GO" id="GO:0003723">
    <property type="term" value="F:RNA binding"/>
    <property type="evidence" value="ECO:0007669"/>
    <property type="project" value="UniProtKB-UniRule"/>
</dbReference>
<evidence type="ECO:0000313" key="6">
    <source>
        <dbReference type="Proteomes" id="UP000095751"/>
    </source>
</evidence>
<protein>
    <submittedName>
        <fullName evidence="5">RNA-binding domain-containing protein</fullName>
    </submittedName>
</protein>